<feature type="transmembrane region" description="Helical" evidence="1">
    <location>
        <begin position="30"/>
        <end position="53"/>
    </location>
</feature>
<dbReference type="Proteomes" id="UP001596099">
    <property type="component" value="Unassembled WGS sequence"/>
</dbReference>
<evidence type="ECO:0000313" key="2">
    <source>
        <dbReference type="EMBL" id="MFC5970457.1"/>
    </source>
</evidence>
<organism evidence="2 3">
    <name type="scientific">Halomarina salina</name>
    <dbReference type="NCBI Taxonomy" id="1872699"/>
    <lineage>
        <taxon>Archaea</taxon>
        <taxon>Methanobacteriati</taxon>
        <taxon>Methanobacteriota</taxon>
        <taxon>Stenosarchaea group</taxon>
        <taxon>Halobacteria</taxon>
        <taxon>Halobacteriales</taxon>
        <taxon>Natronomonadaceae</taxon>
        <taxon>Halomarina</taxon>
    </lineage>
</organism>
<dbReference type="EMBL" id="JBHSQH010000001">
    <property type="protein sequence ID" value="MFC5970457.1"/>
    <property type="molecule type" value="Genomic_DNA"/>
</dbReference>
<keyword evidence="1" id="KW-1133">Transmembrane helix</keyword>
<comment type="caution">
    <text evidence="2">The sequence shown here is derived from an EMBL/GenBank/DDBJ whole genome shotgun (WGS) entry which is preliminary data.</text>
</comment>
<name>A0ABD5RJF1_9EURY</name>
<reference evidence="2 3" key="1">
    <citation type="journal article" date="2019" name="Int. J. Syst. Evol. Microbiol.">
        <title>The Global Catalogue of Microorganisms (GCM) 10K type strain sequencing project: providing services to taxonomists for standard genome sequencing and annotation.</title>
        <authorList>
            <consortium name="The Broad Institute Genomics Platform"/>
            <consortium name="The Broad Institute Genome Sequencing Center for Infectious Disease"/>
            <person name="Wu L."/>
            <person name="Ma J."/>
        </authorList>
    </citation>
    <scope>NUCLEOTIDE SEQUENCE [LARGE SCALE GENOMIC DNA]</scope>
    <source>
        <strain evidence="2 3">CGMCC 1.12543</strain>
    </source>
</reference>
<feature type="transmembrane region" description="Helical" evidence="1">
    <location>
        <begin position="7"/>
        <end position="24"/>
    </location>
</feature>
<gene>
    <name evidence="2" type="ORF">ACFPYI_03860</name>
</gene>
<dbReference type="AlphaFoldDB" id="A0ABD5RJF1"/>
<keyword evidence="1" id="KW-0472">Membrane</keyword>
<keyword evidence="1" id="KW-0812">Transmembrane</keyword>
<keyword evidence="3" id="KW-1185">Reference proteome</keyword>
<protein>
    <submittedName>
        <fullName evidence="2">Uncharacterized protein</fullName>
    </submittedName>
</protein>
<proteinExistence type="predicted"/>
<sequence length="60" mass="6249">MPTDKRQLWIGVALLVVSTLFVLFSAVTDIFVVNALGFVAALAMAAGSLLVGLSEEGARV</sequence>
<accession>A0ABD5RJF1</accession>
<dbReference type="RefSeq" id="WP_247419628.1">
    <property type="nucleotide sequence ID" value="NZ_JALLGW010000002.1"/>
</dbReference>
<evidence type="ECO:0000256" key="1">
    <source>
        <dbReference type="SAM" id="Phobius"/>
    </source>
</evidence>
<evidence type="ECO:0000313" key="3">
    <source>
        <dbReference type="Proteomes" id="UP001596099"/>
    </source>
</evidence>